<dbReference type="Proteomes" id="UP000033647">
    <property type="component" value="Unassembled WGS sequence"/>
</dbReference>
<dbReference type="AlphaFoldDB" id="A0A0F4GJC5"/>
<dbReference type="OrthoDB" id="160054at2759"/>
<organism evidence="2 3">
    <name type="scientific">Zymoseptoria brevis</name>
    <dbReference type="NCBI Taxonomy" id="1047168"/>
    <lineage>
        <taxon>Eukaryota</taxon>
        <taxon>Fungi</taxon>
        <taxon>Dikarya</taxon>
        <taxon>Ascomycota</taxon>
        <taxon>Pezizomycotina</taxon>
        <taxon>Dothideomycetes</taxon>
        <taxon>Dothideomycetidae</taxon>
        <taxon>Mycosphaerellales</taxon>
        <taxon>Mycosphaerellaceae</taxon>
        <taxon>Zymoseptoria</taxon>
    </lineage>
</organism>
<reference evidence="2 3" key="1">
    <citation type="submission" date="2015-03" db="EMBL/GenBank/DDBJ databases">
        <title>RNA-seq based gene annotation and comparative genomics of four Zymoseptoria species reveal species-specific pathogenicity related genes and transposable element activity.</title>
        <authorList>
            <person name="Grandaubert J."/>
            <person name="Bhattacharyya A."/>
            <person name="Stukenbrock E.H."/>
        </authorList>
    </citation>
    <scope>NUCLEOTIDE SEQUENCE [LARGE SCALE GENOMIC DNA]</scope>
    <source>
        <strain evidence="2 3">Zb18110</strain>
    </source>
</reference>
<comment type="caution">
    <text evidence="2">The sequence shown here is derived from an EMBL/GenBank/DDBJ whole genome shotgun (WGS) entry which is preliminary data.</text>
</comment>
<evidence type="ECO:0000256" key="1">
    <source>
        <dbReference type="SAM" id="SignalP"/>
    </source>
</evidence>
<evidence type="ECO:0000313" key="3">
    <source>
        <dbReference type="Proteomes" id="UP000033647"/>
    </source>
</evidence>
<evidence type="ECO:0008006" key="4">
    <source>
        <dbReference type="Google" id="ProtNLM"/>
    </source>
</evidence>
<gene>
    <name evidence="2" type="ORF">TI39_contig537g00004</name>
</gene>
<proteinExistence type="predicted"/>
<accession>A0A0F4GJC5</accession>
<feature type="signal peptide" evidence="1">
    <location>
        <begin position="1"/>
        <end position="21"/>
    </location>
</feature>
<sequence length="153" mass="15805">MHISPTTSLSIALLLAALTTATLDPATSNTKGKKPSKLGCSATKVSKRIQAAECAYNTRVSGQQTFSVFVTDSSISNPNGAPYGTCSAYTCTAPTTSQMESDSSAWTFFWKAGGGQGEKGGVGTKCIQHPNTGECGCERSSDGVFFPGKGDCV</sequence>
<dbReference type="PANTHER" id="PTHR35396:SF1">
    <property type="entry name" value="SMALL SECRETED PROTEIN"/>
    <property type="match status" value="1"/>
</dbReference>
<feature type="chain" id="PRO_5002468481" description="Small secreted protein" evidence="1">
    <location>
        <begin position="22"/>
        <end position="153"/>
    </location>
</feature>
<dbReference type="EMBL" id="LAFY01000529">
    <property type="protein sequence ID" value="KJX97177.1"/>
    <property type="molecule type" value="Genomic_DNA"/>
</dbReference>
<name>A0A0F4GJC5_9PEZI</name>
<evidence type="ECO:0000313" key="2">
    <source>
        <dbReference type="EMBL" id="KJX97177.1"/>
    </source>
</evidence>
<keyword evidence="1" id="KW-0732">Signal</keyword>
<dbReference type="PANTHER" id="PTHR35396">
    <property type="entry name" value="SMALL SECRETED PROTEIN"/>
    <property type="match status" value="1"/>
</dbReference>
<keyword evidence="3" id="KW-1185">Reference proteome</keyword>
<protein>
    <recommendedName>
        <fullName evidence="4">Small secreted protein</fullName>
    </recommendedName>
</protein>